<proteinExistence type="predicted"/>
<accession>A0ABR0AEF9</accession>
<gene>
    <name evidence="1" type="ORF">OUZ56_008914</name>
</gene>
<keyword evidence="2" id="KW-1185">Reference proteome</keyword>
<dbReference type="Proteomes" id="UP001234178">
    <property type="component" value="Unassembled WGS sequence"/>
</dbReference>
<evidence type="ECO:0000313" key="2">
    <source>
        <dbReference type="Proteomes" id="UP001234178"/>
    </source>
</evidence>
<evidence type="ECO:0000313" key="1">
    <source>
        <dbReference type="EMBL" id="KAK4023508.1"/>
    </source>
</evidence>
<dbReference type="EMBL" id="JAOYFB010000037">
    <property type="protein sequence ID" value="KAK4023508.1"/>
    <property type="molecule type" value="Genomic_DNA"/>
</dbReference>
<comment type="caution">
    <text evidence="1">The sequence shown here is derived from an EMBL/GenBank/DDBJ whole genome shotgun (WGS) entry which is preliminary data.</text>
</comment>
<sequence length="145" mass="16565">MERKKGADSYDERDNTQVVVNRGAYKDGTKHVSKLLFNVYRLFDMTDAESSYSLAHLISQFWIVHYIQTPSPFAPDWCVLFRRALGLGYRKRNAHLVLQHVTEASRKAITINGLFDASNAVNWAAAYRSITLVFSVPSLLRLDQI</sequence>
<name>A0ABR0AEF9_9CRUS</name>
<protein>
    <submittedName>
        <fullName evidence="1">Uncharacterized protein</fullName>
    </submittedName>
</protein>
<reference evidence="1 2" key="1">
    <citation type="journal article" date="2023" name="Nucleic Acids Res.">
        <title>The hologenome of Daphnia magna reveals possible DNA methylation and microbiome-mediated evolution of the host genome.</title>
        <authorList>
            <person name="Chaturvedi A."/>
            <person name="Li X."/>
            <person name="Dhandapani V."/>
            <person name="Marshall H."/>
            <person name="Kissane S."/>
            <person name="Cuenca-Cambronero M."/>
            <person name="Asole G."/>
            <person name="Calvet F."/>
            <person name="Ruiz-Romero M."/>
            <person name="Marangio P."/>
            <person name="Guigo R."/>
            <person name="Rago D."/>
            <person name="Mirbahai L."/>
            <person name="Eastwood N."/>
            <person name="Colbourne J.K."/>
            <person name="Zhou J."/>
            <person name="Mallon E."/>
            <person name="Orsini L."/>
        </authorList>
    </citation>
    <scope>NUCLEOTIDE SEQUENCE [LARGE SCALE GENOMIC DNA]</scope>
    <source>
        <strain evidence="1">LRV0_1</strain>
    </source>
</reference>
<organism evidence="1 2">
    <name type="scientific">Daphnia magna</name>
    <dbReference type="NCBI Taxonomy" id="35525"/>
    <lineage>
        <taxon>Eukaryota</taxon>
        <taxon>Metazoa</taxon>
        <taxon>Ecdysozoa</taxon>
        <taxon>Arthropoda</taxon>
        <taxon>Crustacea</taxon>
        <taxon>Branchiopoda</taxon>
        <taxon>Diplostraca</taxon>
        <taxon>Cladocera</taxon>
        <taxon>Anomopoda</taxon>
        <taxon>Daphniidae</taxon>
        <taxon>Daphnia</taxon>
    </lineage>
</organism>